<keyword evidence="2" id="KW-1185">Reference proteome</keyword>
<organism evidence="1 2">
    <name type="scientific">Photorhabdus luminescens</name>
    <name type="common">Xenorhabdus luminescens</name>
    <dbReference type="NCBI Taxonomy" id="29488"/>
    <lineage>
        <taxon>Bacteria</taxon>
        <taxon>Pseudomonadati</taxon>
        <taxon>Pseudomonadota</taxon>
        <taxon>Gammaproteobacteria</taxon>
        <taxon>Enterobacterales</taxon>
        <taxon>Morganellaceae</taxon>
        <taxon>Photorhabdus</taxon>
    </lineage>
</organism>
<sequence>MLCFLFLNKFIYIGTPVAIIYPSKSSSELQSLSIFRILILGSDFVIKMSKFSTN</sequence>
<dbReference type="EMBL" id="FMWJ01000016">
    <property type="protein sequence ID" value="SCZ69064.1"/>
    <property type="molecule type" value="Genomic_DNA"/>
</dbReference>
<gene>
    <name evidence="1" type="ORF">SAMN02982990_03125</name>
</gene>
<dbReference type="Proteomes" id="UP000183223">
    <property type="component" value="Unassembled WGS sequence"/>
</dbReference>
<evidence type="ECO:0000313" key="2">
    <source>
        <dbReference type="Proteomes" id="UP000183223"/>
    </source>
</evidence>
<protein>
    <submittedName>
        <fullName evidence="1">Uncharacterized protein</fullName>
    </submittedName>
</protein>
<proteinExistence type="predicted"/>
<reference evidence="2" key="1">
    <citation type="submission" date="2016-10" db="EMBL/GenBank/DDBJ databases">
        <authorList>
            <person name="Varghese N."/>
            <person name="Submissions S."/>
        </authorList>
    </citation>
    <scope>NUCLEOTIDE SEQUENCE [LARGE SCALE GENOMIC DNA]</scope>
    <source>
        <strain evidence="2">ATCC 29999</strain>
    </source>
</reference>
<evidence type="ECO:0000313" key="1">
    <source>
        <dbReference type="EMBL" id="SCZ69064.1"/>
    </source>
</evidence>
<dbReference type="AlphaFoldDB" id="A0A1G5R4Q7"/>
<accession>A0A1G5R4Q7</accession>
<name>A0A1G5R4Q7_PHOLU</name>